<keyword evidence="5" id="KW-0238">DNA-binding</keyword>
<dbReference type="PROSITE" id="PS51740">
    <property type="entry name" value="SPOVT_ABRB"/>
    <property type="match status" value="2"/>
</dbReference>
<dbReference type="InterPro" id="IPR038619">
    <property type="entry name" value="MraZ_sf"/>
</dbReference>
<dbReference type="CDD" id="cd16321">
    <property type="entry name" value="MraZ_C"/>
    <property type="match status" value="1"/>
</dbReference>
<proteinExistence type="inferred from homology"/>
<dbReference type="AlphaFoldDB" id="A0A0W8E4M0"/>
<organism evidence="8">
    <name type="scientific">hydrocarbon metagenome</name>
    <dbReference type="NCBI Taxonomy" id="938273"/>
    <lineage>
        <taxon>unclassified sequences</taxon>
        <taxon>metagenomes</taxon>
        <taxon>ecological metagenomes</taxon>
    </lineage>
</organism>
<evidence type="ECO:0000259" key="7">
    <source>
        <dbReference type="PROSITE" id="PS51740"/>
    </source>
</evidence>
<dbReference type="PANTHER" id="PTHR34701:SF1">
    <property type="entry name" value="TRANSCRIPTIONAL REGULATOR MRAZ"/>
    <property type="match status" value="1"/>
</dbReference>
<evidence type="ECO:0000256" key="6">
    <source>
        <dbReference type="ARBA" id="ARBA00023163"/>
    </source>
</evidence>
<dbReference type="InterPro" id="IPR020603">
    <property type="entry name" value="MraZ_dom"/>
</dbReference>
<dbReference type="EMBL" id="LNQE01001877">
    <property type="protein sequence ID" value="KUG03554.1"/>
    <property type="molecule type" value="Genomic_DNA"/>
</dbReference>
<dbReference type="HAMAP" id="MF_01008">
    <property type="entry name" value="MraZ"/>
    <property type="match status" value="1"/>
</dbReference>
<dbReference type="NCBIfam" id="TIGR00242">
    <property type="entry name" value="division/cell wall cluster transcriptional repressor MraZ"/>
    <property type="match status" value="1"/>
</dbReference>
<dbReference type="InterPro" id="IPR035644">
    <property type="entry name" value="MraZ_C"/>
</dbReference>
<dbReference type="GO" id="GO:0000976">
    <property type="term" value="F:transcription cis-regulatory region binding"/>
    <property type="evidence" value="ECO:0007669"/>
    <property type="project" value="TreeGrafter"/>
</dbReference>
<accession>A0A0W8E4M0</accession>
<evidence type="ECO:0000256" key="3">
    <source>
        <dbReference type="ARBA" id="ARBA00022737"/>
    </source>
</evidence>
<dbReference type="GO" id="GO:0051301">
    <property type="term" value="P:cell division"/>
    <property type="evidence" value="ECO:0007669"/>
    <property type="project" value="UniProtKB-KW"/>
</dbReference>
<evidence type="ECO:0000313" key="8">
    <source>
        <dbReference type="EMBL" id="KUG03554.1"/>
    </source>
</evidence>
<evidence type="ECO:0000256" key="4">
    <source>
        <dbReference type="ARBA" id="ARBA00023015"/>
    </source>
</evidence>
<feature type="domain" description="SpoVT-AbrB" evidence="7">
    <location>
        <begin position="18"/>
        <end position="60"/>
    </location>
</feature>
<dbReference type="SUPFAM" id="SSF89447">
    <property type="entry name" value="AbrB/MazE/MraZ-like"/>
    <property type="match status" value="1"/>
</dbReference>
<keyword evidence="8" id="KW-0132">Cell division</keyword>
<dbReference type="Gene3D" id="3.40.1550.20">
    <property type="entry name" value="Transcriptional regulator MraZ domain"/>
    <property type="match status" value="1"/>
</dbReference>
<dbReference type="FunFam" id="3.40.1550.20:FF:000002">
    <property type="entry name" value="Transcriptional regulator MraZ"/>
    <property type="match status" value="1"/>
</dbReference>
<keyword evidence="4" id="KW-0805">Transcription regulation</keyword>
<keyword evidence="8" id="KW-0131">Cell cycle</keyword>
<sequence length="156" mass="18001">MKIPEMIRERKRLMFLGEYQHALDNKGRITIPARFRELLGERFVATKGLDNCIFLYPLDEWKAIEEKLHALPLTRADVRSFVRFFFSGASELELDKQGRTVLSANLRNYAEIDKDVTVIGVGARIEIWSADKWENYNESAAASYEEIAEKMVDLGI</sequence>
<keyword evidence="2" id="KW-0963">Cytoplasm</keyword>
<dbReference type="GO" id="GO:2000143">
    <property type="term" value="P:negative regulation of DNA-templated transcription initiation"/>
    <property type="evidence" value="ECO:0007669"/>
    <property type="project" value="TreeGrafter"/>
</dbReference>
<dbReference type="InterPro" id="IPR003444">
    <property type="entry name" value="MraZ"/>
</dbReference>
<feature type="domain" description="SpoVT-AbrB" evidence="7">
    <location>
        <begin position="89"/>
        <end position="132"/>
    </location>
</feature>
<evidence type="ECO:0000256" key="2">
    <source>
        <dbReference type="ARBA" id="ARBA00022490"/>
    </source>
</evidence>
<keyword evidence="6" id="KW-0804">Transcription</keyword>
<dbReference type="CDD" id="cd16320">
    <property type="entry name" value="MraZ_N"/>
    <property type="match status" value="1"/>
</dbReference>
<evidence type="ECO:0000256" key="1">
    <source>
        <dbReference type="ARBA" id="ARBA00013860"/>
    </source>
</evidence>
<name>A0A0W8E4M0_9ZZZZ</name>
<dbReference type="Pfam" id="PF02381">
    <property type="entry name" value="MraZ"/>
    <property type="match status" value="2"/>
</dbReference>
<reference evidence="8" key="1">
    <citation type="journal article" date="2015" name="Proc. Natl. Acad. Sci. U.S.A.">
        <title>Networks of energetic and metabolic interactions define dynamics in microbial communities.</title>
        <authorList>
            <person name="Embree M."/>
            <person name="Liu J.K."/>
            <person name="Al-Bassam M.M."/>
            <person name="Zengler K."/>
        </authorList>
    </citation>
    <scope>NUCLEOTIDE SEQUENCE</scope>
</reference>
<keyword evidence="3" id="KW-0677">Repeat</keyword>
<dbReference type="InterPro" id="IPR035642">
    <property type="entry name" value="MraZ_N"/>
</dbReference>
<dbReference type="InterPro" id="IPR007159">
    <property type="entry name" value="SpoVT-AbrB_dom"/>
</dbReference>
<dbReference type="InterPro" id="IPR037914">
    <property type="entry name" value="SpoVT-AbrB_sf"/>
</dbReference>
<protein>
    <recommendedName>
        <fullName evidence="1">Transcriptional regulator MraZ</fullName>
    </recommendedName>
</protein>
<comment type="caution">
    <text evidence="8">The sequence shown here is derived from an EMBL/GenBank/DDBJ whole genome shotgun (WGS) entry which is preliminary data.</text>
</comment>
<dbReference type="PANTHER" id="PTHR34701">
    <property type="entry name" value="TRANSCRIPTIONAL REGULATOR MRAZ"/>
    <property type="match status" value="1"/>
</dbReference>
<dbReference type="GO" id="GO:0003700">
    <property type="term" value="F:DNA-binding transcription factor activity"/>
    <property type="evidence" value="ECO:0007669"/>
    <property type="project" value="InterPro"/>
</dbReference>
<evidence type="ECO:0000256" key="5">
    <source>
        <dbReference type="ARBA" id="ARBA00023125"/>
    </source>
</evidence>
<gene>
    <name evidence="8" type="ORF">ASZ90_018987</name>
</gene>